<protein>
    <submittedName>
        <fullName evidence="1">Uncharacterized protein</fullName>
    </submittedName>
</protein>
<evidence type="ECO:0000313" key="2">
    <source>
        <dbReference type="Proteomes" id="UP001732700"/>
    </source>
</evidence>
<sequence length="440" mass="46986">MGEEVAQVVIAESGLVPPLSETPTGALWLSPLDLLKANRGHTPLLHFYRPSSSPAGGATDFFDVARLKAALGKALVAFYPLAGRLDVDQDGRLQIDCGGQGALLLVAHSSHLTVDDLSDFKPSPELKRQLVPGLDSDEAARIMCAIQVTFFKCGGVAVGTALHHLAMDGYGASHFFQTWSAFSRDGVRAVVELPFHDRALLSPRDPPFVRPDALSLLHPALNLSELSGDPVATEVFLLGKGHVSALKRICGGASTFSALSAHVWRCICLARRLPPGSTTRLVFPANVRRILTPPLPDRYFGNAVMVLAAASKTQDIIAGGLASVAGRIRGVIGRMDDELVRSAVDQLVLAKSDGRVAARGSLPLTDVRVISWLGMPLYDADFSWGKPVAVLRAESNRGGFVHLMDQGGDGGVRVVVCAETAILGDFKRLLYDNLLLHSML</sequence>
<keyword evidence="2" id="KW-1185">Reference proteome</keyword>
<proteinExistence type="predicted"/>
<organism evidence="1 2">
    <name type="scientific">Avena sativa</name>
    <name type="common">Oat</name>
    <dbReference type="NCBI Taxonomy" id="4498"/>
    <lineage>
        <taxon>Eukaryota</taxon>
        <taxon>Viridiplantae</taxon>
        <taxon>Streptophyta</taxon>
        <taxon>Embryophyta</taxon>
        <taxon>Tracheophyta</taxon>
        <taxon>Spermatophyta</taxon>
        <taxon>Magnoliopsida</taxon>
        <taxon>Liliopsida</taxon>
        <taxon>Poales</taxon>
        <taxon>Poaceae</taxon>
        <taxon>BOP clade</taxon>
        <taxon>Pooideae</taxon>
        <taxon>Poodae</taxon>
        <taxon>Poeae</taxon>
        <taxon>Poeae Chloroplast Group 1 (Aveneae type)</taxon>
        <taxon>Aveninae</taxon>
        <taxon>Avena</taxon>
    </lineage>
</organism>
<reference evidence="1" key="1">
    <citation type="submission" date="2021-05" db="EMBL/GenBank/DDBJ databases">
        <authorList>
            <person name="Scholz U."/>
            <person name="Mascher M."/>
            <person name="Fiebig A."/>
        </authorList>
    </citation>
    <scope>NUCLEOTIDE SEQUENCE [LARGE SCALE GENOMIC DNA]</scope>
</reference>
<dbReference type="Proteomes" id="UP001732700">
    <property type="component" value="Chromosome 5C"/>
</dbReference>
<dbReference type="EnsemblPlants" id="AVESA.00010b.r2.5CG0873450.1">
    <property type="protein sequence ID" value="AVESA.00010b.r2.5CG0873450.1.CDS"/>
    <property type="gene ID" value="AVESA.00010b.r2.5CG0873450"/>
</dbReference>
<name>A0ACD5XSZ7_AVESA</name>
<accession>A0ACD5XSZ7</accession>
<reference evidence="1" key="2">
    <citation type="submission" date="2025-09" db="UniProtKB">
        <authorList>
            <consortium name="EnsemblPlants"/>
        </authorList>
    </citation>
    <scope>IDENTIFICATION</scope>
</reference>
<evidence type="ECO:0000313" key="1">
    <source>
        <dbReference type="EnsemblPlants" id="AVESA.00010b.r2.5CG0873450.1.CDS"/>
    </source>
</evidence>